<evidence type="ECO:0000259" key="12">
    <source>
        <dbReference type="PROSITE" id="PS52015"/>
    </source>
</evidence>
<feature type="region of interest" description="Disordered" evidence="10">
    <location>
        <begin position="117"/>
        <end position="169"/>
    </location>
</feature>
<keyword evidence="8 11" id="KW-1133">Transmembrane helix</keyword>
<keyword evidence="7" id="KW-0653">Protein transport</keyword>
<feature type="transmembrane region" description="Helical" evidence="11">
    <location>
        <begin position="12"/>
        <end position="32"/>
    </location>
</feature>
<sequence>MEWATGLRWRKAIIISLVFHGFVLLGVGWLGFKALLPVEVPETIIELELASEPEGAPMAAAPAAAPAQASEPVAEPVAKPVIRQVQPEAVVADEIIPEPAVEASNMAVVAADTAAAGSGESSATGGTGTGTGTGAAGSGTGAGGTGTDKGIIPPNVLAGKEPPYPESARRNGLEGTVVLRIEIRENGRAGAISIQQSSGYELLDKAAANSVQGWRFVPAKIRSTGKAIACSTTLPIVFRLR</sequence>
<dbReference type="GO" id="GO:0015031">
    <property type="term" value="P:protein transport"/>
    <property type="evidence" value="ECO:0007669"/>
    <property type="project" value="UniProtKB-KW"/>
</dbReference>
<evidence type="ECO:0000256" key="5">
    <source>
        <dbReference type="ARBA" id="ARBA00022519"/>
    </source>
</evidence>
<accession>A0A517DNZ2</accession>
<keyword evidence="9 11" id="KW-0472">Membrane</keyword>
<evidence type="ECO:0000256" key="10">
    <source>
        <dbReference type="SAM" id="MobiDB-lite"/>
    </source>
</evidence>
<evidence type="ECO:0000256" key="1">
    <source>
        <dbReference type="ARBA" id="ARBA00004383"/>
    </source>
</evidence>
<evidence type="ECO:0000256" key="3">
    <source>
        <dbReference type="ARBA" id="ARBA00022448"/>
    </source>
</evidence>
<dbReference type="PANTHER" id="PTHR33446:SF11">
    <property type="entry name" value="TONB3"/>
    <property type="match status" value="1"/>
</dbReference>
<comment type="similarity">
    <text evidence="2">Belongs to the TonB family.</text>
</comment>
<evidence type="ECO:0000256" key="11">
    <source>
        <dbReference type="SAM" id="Phobius"/>
    </source>
</evidence>
<dbReference type="InterPro" id="IPR037682">
    <property type="entry name" value="TonB_C"/>
</dbReference>
<feature type="domain" description="TonB C-terminal" evidence="12">
    <location>
        <begin position="149"/>
        <end position="241"/>
    </location>
</feature>
<keyword evidence="5" id="KW-0997">Cell inner membrane</keyword>
<dbReference type="GO" id="GO:0055085">
    <property type="term" value="P:transmembrane transport"/>
    <property type="evidence" value="ECO:0007669"/>
    <property type="project" value="InterPro"/>
</dbReference>
<dbReference type="PANTHER" id="PTHR33446">
    <property type="entry name" value="PROTEIN TONB-RELATED"/>
    <property type="match status" value="1"/>
</dbReference>
<keyword evidence="14" id="KW-1185">Reference proteome</keyword>
<keyword evidence="3" id="KW-0813">Transport</keyword>
<gene>
    <name evidence="13" type="ORF">SPTER_03380</name>
</gene>
<evidence type="ECO:0000256" key="4">
    <source>
        <dbReference type="ARBA" id="ARBA00022475"/>
    </source>
</evidence>
<organism evidence="13 14">
    <name type="scientific">Sporomusa termitida</name>
    <dbReference type="NCBI Taxonomy" id="2377"/>
    <lineage>
        <taxon>Bacteria</taxon>
        <taxon>Bacillati</taxon>
        <taxon>Bacillota</taxon>
        <taxon>Negativicutes</taxon>
        <taxon>Selenomonadales</taxon>
        <taxon>Sporomusaceae</taxon>
        <taxon>Sporomusa</taxon>
    </lineage>
</organism>
<dbReference type="GO" id="GO:0098797">
    <property type="term" value="C:plasma membrane protein complex"/>
    <property type="evidence" value="ECO:0007669"/>
    <property type="project" value="TreeGrafter"/>
</dbReference>
<dbReference type="Pfam" id="PF03544">
    <property type="entry name" value="TonB_C"/>
    <property type="match status" value="1"/>
</dbReference>
<dbReference type="InterPro" id="IPR051045">
    <property type="entry name" value="TonB-dependent_transducer"/>
</dbReference>
<comment type="subcellular location">
    <subcellularLocation>
        <location evidence="1">Cell inner membrane</location>
        <topology evidence="1">Single-pass membrane protein</topology>
        <orientation evidence="1">Periplasmic side</orientation>
    </subcellularLocation>
</comment>
<evidence type="ECO:0000256" key="8">
    <source>
        <dbReference type="ARBA" id="ARBA00022989"/>
    </source>
</evidence>
<dbReference type="Gene3D" id="3.30.1150.10">
    <property type="match status" value="1"/>
</dbReference>
<dbReference type="AlphaFoldDB" id="A0A517DNZ2"/>
<keyword evidence="6 11" id="KW-0812">Transmembrane</keyword>
<evidence type="ECO:0000313" key="13">
    <source>
        <dbReference type="EMBL" id="QDR79079.1"/>
    </source>
</evidence>
<dbReference type="NCBIfam" id="TIGR01352">
    <property type="entry name" value="tonB_Cterm"/>
    <property type="match status" value="1"/>
</dbReference>
<dbReference type="Proteomes" id="UP000320776">
    <property type="component" value="Chromosome"/>
</dbReference>
<proteinExistence type="inferred from homology"/>
<dbReference type="InterPro" id="IPR006260">
    <property type="entry name" value="TonB/TolA_C"/>
</dbReference>
<dbReference type="SUPFAM" id="SSF74653">
    <property type="entry name" value="TolA/TonB C-terminal domain"/>
    <property type="match status" value="1"/>
</dbReference>
<evidence type="ECO:0000256" key="6">
    <source>
        <dbReference type="ARBA" id="ARBA00022692"/>
    </source>
</evidence>
<evidence type="ECO:0000313" key="14">
    <source>
        <dbReference type="Proteomes" id="UP000320776"/>
    </source>
</evidence>
<reference evidence="13 14" key="1">
    <citation type="submission" date="2019-02" db="EMBL/GenBank/DDBJ databases">
        <title>Closed genome of Sporomusa termitida DSM 4440.</title>
        <authorList>
            <person name="Poehlein A."/>
            <person name="Daniel R."/>
        </authorList>
    </citation>
    <scope>NUCLEOTIDE SEQUENCE [LARGE SCALE GENOMIC DNA]</scope>
    <source>
        <strain evidence="13 14">DSM 4440</strain>
    </source>
</reference>
<keyword evidence="4" id="KW-1003">Cell membrane</keyword>
<dbReference type="PROSITE" id="PS52015">
    <property type="entry name" value="TONB_CTD"/>
    <property type="match status" value="1"/>
</dbReference>
<dbReference type="KEGG" id="sted:SPTER_03380"/>
<dbReference type="RefSeq" id="WP_170233099.1">
    <property type="nucleotide sequence ID" value="NZ_CP036259.1"/>
</dbReference>
<evidence type="ECO:0000256" key="2">
    <source>
        <dbReference type="ARBA" id="ARBA00006555"/>
    </source>
</evidence>
<name>A0A517DNZ2_9FIRM</name>
<evidence type="ECO:0000256" key="9">
    <source>
        <dbReference type="ARBA" id="ARBA00023136"/>
    </source>
</evidence>
<dbReference type="EMBL" id="CP036259">
    <property type="protein sequence ID" value="QDR79079.1"/>
    <property type="molecule type" value="Genomic_DNA"/>
</dbReference>
<dbReference type="GO" id="GO:0031992">
    <property type="term" value="F:energy transducer activity"/>
    <property type="evidence" value="ECO:0007669"/>
    <property type="project" value="TreeGrafter"/>
</dbReference>
<evidence type="ECO:0000256" key="7">
    <source>
        <dbReference type="ARBA" id="ARBA00022927"/>
    </source>
</evidence>
<protein>
    <recommendedName>
        <fullName evidence="12">TonB C-terminal domain-containing protein</fullName>
    </recommendedName>
</protein>
<feature type="compositionally biased region" description="Gly residues" evidence="10">
    <location>
        <begin position="125"/>
        <end position="147"/>
    </location>
</feature>